<comment type="caution">
    <text evidence="8">The sequence shown here is derived from an EMBL/GenBank/DDBJ whole genome shotgun (WGS) entry which is preliminary data.</text>
</comment>
<dbReference type="GO" id="GO:0008781">
    <property type="term" value="F:N-acylneuraminate cytidylyltransferase activity"/>
    <property type="evidence" value="ECO:0007669"/>
    <property type="project" value="TreeGrafter"/>
</dbReference>
<evidence type="ECO:0000256" key="5">
    <source>
        <dbReference type="ARBA" id="ARBA00022801"/>
    </source>
</evidence>
<evidence type="ECO:0000256" key="7">
    <source>
        <dbReference type="PIRSR" id="PIRSR006118-2"/>
    </source>
</evidence>
<dbReference type="SFLD" id="SFLDG01138">
    <property type="entry name" value="C1.6.2:_Deoxy-d-mannose-octulo"/>
    <property type="match status" value="1"/>
</dbReference>
<accession>A0A1Y3YZ48</accession>
<evidence type="ECO:0000313" key="8">
    <source>
        <dbReference type="EMBL" id="OUO03125.1"/>
    </source>
</evidence>
<feature type="binding site" evidence="7">
    <location>
        <position position="17"/>
    </location>
    <ligand>
        <name>Mg(2+)</name>
        <dbReference type="ChEBI" id="CHEBI:18420"/>
    </ligand>
</feature>
<dbReference type="Proteomes" id="UP000195386">
    <property type="component" value="Unassembled WGS sequence"/>
</dbReference>
<feature type="binding site" evidence="7">
    <location>
        <position position="19"/>
    </location>
    <ligand>
        <name>substrate</name>
    </ligand>
</feature>
<evidence type="ECO:0000256" key="3">
    <source>
        <dbReference type="ARBA" id="ARBA00011881"/>
    </source>
</evidence>
<dbReference type="Proteomes" id="UP000284366">
    <property type="component" value="Unassembled WGS sequence"/>
</dbReference>
<dbReference type="GO" id="GO:0016788">
    <property type="term" value="F:hydrolase activity, acting on ester bonds"/>
    <property type="evidence" value="ECO:0007669"/>
    <property type="project" value="InterPro"/>
</dbReference>
<evidence type="ECO:0000256" key="4">
    <source>
        <dbReference type="ARBA" id="ARBA00022723"/>
    </source>
</evidence>
<evidence type="ECO:0000256" key="2">
    <source>
        <dbReference type="ARBA" id="ARBA00005893"/>
    </source>
</evidence>
<dbReference type="EMBL" id="QRZG01000007">
    <property type="protein sequence ID" value="RGV56462.1"/>
    <property type="molecule type" value="Genomic_DNA"/>
</dbReference>
<proteinExistence type="inferred from homology"/>
<dbReference type="CDD" id="cd01630">
    <property type="entry name" value="HAD_KDO-like"/>
    <property type="match status" value="1"/>
</dbReference>
<protein>
    <submittedName>
        <fullName evidence="8">3-deoxy-D-manno-octulosonate 8-phosphate phosphatase</fullName>
    </submittedName>
</protein>
<dbReference type="PANTHER" id="PTHR21485">
    <property type="entry name" value="HAD SUPERFAMILY MEMBERS CMAS AND KDSC"/>
    <property type="match status" value="1"/>
</dbReference>
<dbReference type="Gene3D" id="3.40.50.1000">
    <property type="entry name" value="HAD superfamily/HAD-like"/>
    <property type="match status" value="1"/>
</dbReference>
<reference evidence="11 12" key="1">
    <citation type="submission" date="2017-04" db="EMBL/GenBank/DDBJ databases">
        <title>Function of individual gut microbiota members based on whole genome sequencing of pure cultures obtained from chicken caecum.</title>
        <authorList>
            <person name="Medvecky M."/>
            <person name="Cejkova D."/>
            <person name="Polansky O."/>
            <person name="Karasova D."/>
            <person name="Kubasova T."/>
            <person name="Cizek A."/>
            <person name="Rychlik I."/>
        </authorList>
    </citation>
    <scope>NUCLEOTIDE SEQUENCE [LARGE SCALE GENOMIC DNA]</scope>
    <source>
        <strain evidence="12">An189</strain>
        <strain evidence="11">An43</strain>
    </source>
</reference>
<evidence type="ECO:0000313" key="11">
    <source>
        <dbReference type="Proteomes" id="UP000195386"/>
    </source>
</evidence>
<comment type="cofactor">
    <cofactor evidence="1 7">
        <name>Mg(2+)</name>
        <dbReference type="ChEBI" id="CHEBI:18420"/>
    </cofactor>
</comment>
<dbReference type="AlphaFoldDB" id="A0A1Y3YZ48"/>
<evidence type="ECO:0000313" key="12">
    <source>
        <dbReference type="Proteomes" id="UP000196587"/>
    </source>
</evidence>
<dbReference type="GO" id="GO:0046872">
    <property type="term" value="F:metal ion binding"/>
    <property type="evidence" value="ECO:0007669"/>
    <property type="project" value="UniProtKB-KW"/>
</dbReference>
<keyword evidence="4 7" id="KW-0479">Metal-binding</keyword>
<dbReference type="PANTHER" id="PTHR21485:SF3">
    <property type="entry name" value="N-ACYLNEURAMINATE CYTIDYLYLTRANSFERASE"/>
    <property type="match status" value="1"/>
</dbReference>
<organism evidence="8 11">
    <name type="scientific">Bacteroides clarus</name>
    <dbReference type="NCBI Taxonomy" id="626929"/>
    <lineage>
        <taxon>Bacteria</taxon>
        <taxon>Pseudomonadati</taxon>
        <taxon>Bacteroidota</taxon>
        <taxon>Bacteroidia</taxon>
        <taxon>Bacteroidales</taxon>
        <taxon>Bacteroidaceae</taxon>
        <taxon>Bacteroides</taxon>
    </lineage>
</organism>
<dbReference type="SFLD" id="SFLDS00003">
    <property type="entry name" value="Haloacid_Dehalogenase"/>
    <property type="match status" value="1"/>
</dbReference>
<dbReference type="Proteomes" id="UP000196587">
    <property type="component" value="Unassembled WGS sequence"/>
</dbReference>
<evidence type="ECO:0000256" key="6">
    <source>
        <dbReference type="ARBA" id="ARBA00022842"/>
    </source>
</evidence>
<evidence type="ECO:0000313" key="9">
    <source>
        <dbReference type="EMBL" id="OUP33967.1"/>
    </source>
</evidence>
<dbReference type="Pfam" id="PF00702">
    <property type="entry name" value="Hydrolase"/>
    <property type="match status" value="1"/>
</dbReference>
<dbReference type="NCBIfam" id="TIGR01670">
    <property type="entry name" value="KdsC-phosphatas"/>
    <property type="match status" value="1"/>
</dbReference>
<keyword evidence="5" id="KW-0378">Hydrolase</keyword>
<reference evidence="8" key="2">
    <citation type="journal article" date="2018" name="BMC Genomics">
        <title>Whole genome sequencing and function prediction of 133 gut anaerobes isolated from chicken caecum in pure cultures.</title>
        <authorList>
            <person name="Medvecky M."/>
            <person name="Cejkova D."/>
            <person name="Polansky O."/>
            <person name="Karasova D."/>
            <person name="Kubasova T."/>
            <person name="Cizek A."/>
            <person name="Rychlik I."/>
        </authorList>
    </citation>
    <scope>NUCLEOTIDE SEQUENCE</scope>
    <source>
        <strain evidence="9">An189</strain>
        <strain evidence="8">An43</strain>
    </source>
</reference>
<evidence type="ECO:0000313" key="10">
    <source>
        <dbReference type="EMBL" id="RGV56462.1"/>
    </source>
</evidence>
<feature type="binding site" evidence="7">
    <location>
        <position position="112"/>
    </location>
    <ligand>
        <name>Mg(2+)</name>
        <dbReference type="ChEBI" id="CHEBI:18420"/>
    </ligand>
</feature>
<evidence type="ECO:0000313" key="13">
    <source>
        <dbReference type="Proteomes" id="UP000284366"/>
    </source>
</evidence>
<comment type="subunit">
    <text evidence="3">Homotetramer.</text>
</comment>
<dbReference type="EMBL" id="NFII01000001">
    <property type="protein sequence ID" value="OUO03125.1"/>
    <property type="molecule type" value="Genomic_DNA"/>
</dbReference>
<comment type="similarity">
    <text evidence="2">Belongs to the KdsC family.</text>
</comment>
<dbReference type="InterPro" id="IPR036412">
    <property type="entry name" value="HAD-like_sf"/>
</dbReference>
<name>A0A1Y3YZ48_9BACE</name>
<dbReference type="SFLD" id="SFLDG01136">
    <property type="entry name" value="C1.6:_Phosphoserine_Phosphatas"/>
    <property type="match status" value="1"/>
</dbReference>
<dbReference type="InterPro" id="IPR023214">
    <property type="entry name" value="HAD_sf"/>
</dbReference>
<dbReference type="InterPro" id="IPR010023">
    <property type="entry name" value="KdsC_fam"/>
</dbReference>
<dbReference type="SUPFAM" id="SSF56784">
    <property type="entry name" value="HAD-like"/>
    <property type="match status" value="1"/>
</dbReference>
<dbReference type="RefSeq" id="WP_009122410.1">
    <property type="nucleotide sequence ID" value="NZ_CALIXP010000046.1"/>
</dbReference>
<sequence length="176" mass="19507">MSTINYDLNKIKALAFDVDGVLSANVIPMSTEGEPMRTVNIKDGYALHLAAKYGIPLAIITGGRTEAVRKRFLALGILAENIYMGSSVKIHDYHDFRDRYGLRDEEILYVGDDIPDIEVMSTCGLPCCPKDAAPEVKSVARYISHKEGGYGCGRDIVEQFLKVKGLWMADEKAFGW</sequence>
<dbReference type="FunFam" id="3.40.50.1000:FF:000029">
    <property type="entry name" value="3-deoxy-D-manno-octulosonate 8-phosphate phosphatase KdsC"/>
    <property type="match status" value="1"/>
</dbReference>
<dbReference type="InterPro" id="IPR050793">
    <property type="entry name" value="CMP-NeuNAc_synthase"/>
</dbReference>
<dbReference type="EMBL" id="NFKE01000006">
    <property type="protein sequence ID" value="OUP33967.1"/>
    <property type="molecule type" value="Genomic_DNA"/>
</dbReference>
<gene>
    <name evidence="9" type="ORF">B5F24_09355</name>
    <name evidence="8" type="ORF">B5F97_01520</name>
    <name evidence="10" type="ORF">DWW09_05930</name>
</gene>
<evidence type="ECO:0000256" key="1">
    <source>
        <dbReference type="ARBA" id="ARBA00001946"/>
    </source>
</evidence>
<dbReference type="PIRSF" id="PIRSF006118">
    <property type="entry name" value="KDO8-P_Ptase"/>
    <property type="match status" value="1"/>
</dbReference>
<reference evidence="10 13" key="3">
    <citation type="submission" date="2018-08" db="EMBL/GenBank/DDBJ databases">
        <title>A genome reference for cultivated species of the human gut microbiota.</title>
        <authorList>
            <person name="Zou Y."/>
            <person name="Xue W."/>
            <person name="Luo G."/>
        </authorList>
    </citation>
    <scope>NUCLEOTIDE SEQUENCE [LARGE SCALE GENOMIC DNA]</scope>
    <source>
        <strain evidence="10 13">AF14-27</strain>
    </source>
</reference>
<keyword evidence="6 7" id="KW-0460">Magnesium</keyword>